<keyword evidence="4 6" id="KW-1133">Transmembrane helix</keyword>
<evidence type="ECO:0000256" key="6">
    <source>
        <dbReference type="RuleBase" id="RU364113"/>
    </source>
</evidence>
<evidence type="ECO:0000256" key="5">
    <source>
        <dbReference type="ARBA" id="ARBA00023136"/>
    </source>
</evidence>
<dbReference type="AlphaFoldDB" id="A0A5C0UIJ4"/>
<dbReference type="GO" id="GO:0008233">
    <property type="term" value="F:peptidase activity"/>
    <property type="evidence" value="ECO:0007669"/>
    <property type="project" value="UniProtKB-KW"/>
</dbReference>
<dbReference type="SUPFAM" id="SSF117892">
    <property type="entry name" value="Band 7/SPFH domain"/>
    <property type="match status" value="1"/>
</dbReference>
<protein>
    <recommendedName>
        <fullName evidence="6">Protein HflK</fullName>
    </recommendedName>
</protein>
<dbReference type="OrthoDB" id="9779595at2"/>
<evidence type="ECO:0000313" key="8">
    <source>
        <dbReference type="EMBL" id="QEK39431.1"/>
    </source>
</evidence>
<name>A0A5C0UIJ4_9RICK</name>
<proteinExistence type="inferred from homology"/>
<dbReference type="Gene3D" id="3.30.479.30">
    <property type="entry name" value="Band 7 domain"/>
    <property type="match status" value="1"/>
</dbReference>
<dbReference type="Proteomes" id="UP000323844">
    <property type="component" value="Chromosome"/>
</dbReference>
<evidence type="ECO:0000256" key="4">
    <source>
        <dbReference type="ARBA" id="ARBA00022989"/>
    </source>
</evidence>
<dbReference type="InterPro" id="IPR036013">
    <property type="entry name" value="Band_7/SPFH_dom_sf"/>
</dbReference>
<dbReference type="PANTHER" id="PTHR43327:SF2">
    <property type="entry name" value="MODULATOR OF FTSH PROTEASE HFLK"/>
    <property type="match status" value="1"/>
</dbReference>
<reference evidence="8 9" key="1">
    <citation type="submission" date="2019-08" db="EMBL/GenBank/DDBJ databases">
        <title>Highly reduced genomes of protist endosymbionts show evolutionary convergence.</title>
        <authorList>
            <person name="George E."/>
            <person name="Husnik F."/>
            <person name="Tashyreva D."/>
            <person name="Prokopchuk G."/>
            <person name="Horak A."/>
            <person name="Kwong W.K."/>
            <person name="Lukes J."/>
            <person name="Keeling P.J."/>
        </authorList>
    </citation>
    <scope>NUCLEOTIDE SEQUENCE [LARGE SCALE GENOMIC DNA]</scope>
    <source>
        <strain evidence="8">1621</strain>
    </source>
</reference>
<dbReference type="SMART" id="SM00244">
    <property type="entry name" value="PHB"/>
    <property type="match status" value="1"/>
</dbReference>
<sequence>MNRQTYNIDELLSFLFKILGIDKKPSNKFLIYIFLPGIVALWLLSGVYQVKEGSGAIILRFGTMVRCASPGLNYHLPYPFEKAIVERIDYSRRVEIGYRSGMQGITGYIPDESNILTSDENIVRLKCDVSWHIKNLSQFLLKVQNPNSVIKTISQSAIREVVSETPILDLLSNKKQEIGMKIESVLQRIADNYSLGIQIDKVYLLAAEPPQEVVNAYRDVQSSKADKEKEINQALAYRNDVVTRAQGEVVKIVREAEAEKQELISKALGETKRFKSVLSQYTLNKDITRYRLYSEAMASILQNGEKVVIGGKVLQHLPLESSSTKVKNEK</sequence>
<keyword evidence="9" id="KW-1185">Reference proteome</keyword>
<dbReference type="InterPro" id="IPR001107">
    <property type="entry name" value="Band_7"/>
</dbReference>
<evidence type="ECO:0000256" key="1">
    <source>
        <dbReference type="ARBA" id="ARBA00004167"/>
    </source>
</evidence>
<feature type="domain" description="Band 7" evidence="7">
    <location>
        <begin position="45"/>
        <end position="221"/>
    </location>
</feature>
<gene>
    <name evidence="8" type="primary">hflK</name>
    <name evidence="8" type="ORF">FZC37_00545</name>
</gene>
<comment type="subunit">
    <text evidence="6">HflC and HflK may interact to form a multimeric complex.</text>
</comment>
<evidence type="ECO:0000256" key="2">
    <source>
        <dbReference type="ARBA" id="ARBA00006971"/>
    </source>
</evidence>
<dbReference type="GO" id="GO:0006508">
    <property type="term" value="P:proteolysis"/>
    <property type="evidence" value="ECO:0007669"/>
    <property type="project" value="UniProtKB-KW"/>
</dbReference>
<dbReference type="PANTHER" id="PTHR43327">
    <property type="entry name" value="STOMATIN-LIKE PROTEIN 2, MITOCHONDRIAL"/>
    <property type="match status" value="1"/>
</dbReference>
<dbReference type="CDD" id="cd03404">
    <property type="entry name" value="SPFH_HflK"/>
    <property type="match status" value="1"/>
</dbReference>
<organism evidence="8 9">
    <name type="scientific">Candidatus Sneabacter namystus</name>
    <dbReference type="NCBI Taxonomy" id="2601646"/>
    <lineage>
        <taxon>Bacteria</taxon>
        <taxon>Pseudomonadati</taxon>
        <taxon>Pseudomonadota</taxon>
        <taxon>Alphaproteobacteria</taxon>
        <taxon>Rickettsiales</taxon>
        <taxon>Rickettsiaceae</taxon>
        <taxon>Rickettsieae</taxon>
        <taxon>Candidatus Sneabacter</taxon>
    </lineage>
</organism>
<keyword evidence="8" id="KW-0645">Protease</keyword>
<comment type="function">
    <text evidence="6">HflC and HflK could encode or regulate a protease.</text>
</comment>
<keyword evidence="5 6" id="KW-0472">Membrane</keyword>
<comment type="similarity">
    <text evidence="2 6">Belongs to the band 7/mec-2 family. HflK subfamily.</text>
</comment>
<dbReference type="EMBL" id="CP043312">
    <property type="protein sequence ID" value="QEK39431.1"/>
    <property type="molecule type" value="Genomic_DNA"/>
</dbReference>
<feature type="transmembrane region" description="Helical" evidence="6">
    <location>
        <begin position="29"/>
        <end position="48"/>
    </location>
</feature>
<evidence type="ECO:0000313" key="9">
    <source>
        <dbReference type="Proteomes" id="UP000323844"/>
    </source>
</evidence>
<dbReference type="InterPro" id="IPR010201">
    <property type="entry name" value="HflK"/>
</dbReference>
<keyword evidence="8" id="KW-0378">Hydrolase</keyword>
<dbReference type="Pfam" id="PF01145">
    <property type="entry name" value="Band_7"/>
    <property type="match status" value="1"/>
</dbReference>
<dbReference type="KEGG" id="snay:FZC37_00545"/>
<comment type="subcellular location">
    <subcellularLocation>
        <location evidence="1">Membrane</location>
        <topology evidence="1">Single-pass membrane protein</topology>
    </subcellularLocation>
</comment>
<evidence type="ECO:0000259" key="7">
    <source>
        <dbReference type="SMART" id="SM00244"/>
    </source>
</evidence>
<dbReference type="RefSeq" id="WP_148951792.1">
    <property type="nucleotide sequence ID" value="NZ_CP043312.1"/>
</dbReference>
<evidence type="ECO:0000256" key="3">
    <source>
        <dbReference type="ARBA" id="ARBA00022692"/>
    </source>
</evidence>
<dbReference type="InterPro" id="IPR050710">
    <property type="entry name" value="Band7/mec-2_domain"/>
</dbReference>
<accession>A0A5C0UIJ4</accession>
<dbReference type="GO" id="GO:0016020">
    <property type="term" value="C:membrane"/>
    <property type="evidence" value="ECO:0007669"/>
    <property type="project" value="UniProtKB-SubCell"/>
</dbReference>
<keyword evidence="3 6" id="KW-0812">Transmembrane</keyword>
<dbReference type="NCBIfam" id="TIGR01933">
    <property type="entry name" value="hflK"/>
    <property type="match status" value="1"/>
</dbReference>